<evidence type="ECO:0000259" key="8">
    <source>
        <dbReference type="Pfam" id="PF17042"/>
    </source>
</evidence>
<dbReference type="GO" id="GO:0005524">
    <property type="term" value="F:ATP binding"/>
    <property type="evidence" value="ECO:0007669"/>
    <property type="project" value="UniProtKB-KW"/>
</dbReference>
<keyword evidence="2" id="KW-0808">Transferase</keyword>
<keyword evidence="10" id="KW-1185">Reference proteome</keyword>
<evidence type="ECO:0000256" key="6">
    <source>
        <dbReference type="ARBA" id="ARBA00023277"/>
    </source>
</evidence>
<dbReference type="Gene3D" id="3.40.50.10840">
    <property type="entry name" value="Putative sugar-binding, N-terminal domain"/>
    <property type="match status" value="1"/>
</dbReference>
<evidence type="ECO:0000259" key="7">
    <source>
        <dbReference type="Pfam" id="PF07005"/>
    </source>
</evidence>
<dbReference type="Gene3D" id="3.40.980.20">
    <property type="entry name" value="Four-carbon acid sugar kinase, nucleotide binding domain"/>
    <property type="match status" value="1"/>
</dbReference>
<dbReference type="InterPro" id="IPR037051">
    <property type="entry name" value="4-carb_acid_sugar_kinase_N_sf"/>
</dbReference>
<evidence type="ECO:0000256" key="1">
    <source>
        <dbReference type="ARBA" id="ARBA00005715"/>
    </source>
</evidence>
<feature type="domain" description="Four-carbon acid sugar kinase N-terminal" evidence="7">
    <location>
        <begin position="8"/>
        <end position="132"/>
    </location>
</feature>
<organism evidence="9 10">
    <name type="scientific">Paracoccus tegillarcae</name>
    <dbReference type="NCBI Taxonomy" id="1529068"/>
    <lineage>
        <taxon>Bacteria</taxon>
        <taxon>Pseudomonadati</taxon>
        <taxon>Pseudomonadota</taxon>
        <taxon>Alphaproteobacteria</taxon>
        <taxon>Rhodobacterales</taxon>
        <taxon>Paracoccaceae</taxon>
        <taxon>Paracoccus</taxon>
    </lineage>
</organism>
<gene>
    <name evidence="9" type="ORF">CUV01_07860</name>
</gene>
<sequence length="342" mass="35171">MSKRANRILIVADDLTGALDSGCAFAARGYPTRVLLDPADLPESLANPAIPVIAIATGTRELSSSQAAGLVSLIAGMARRFDGVIFKKVDSRLKGHVSAELAALCARFRRPVLAAPAIPRLDRLVVNGCVTGAGVAQPIPVADAIGLPAHIPDTASDADLDLALPADLRDMMYVGAAGLAEALARRLPPGPRPPQIALPLPALLAIGSRDPVTLTQIDMSGLQPVPAPNGQVPDLATAPLTLVQMTSGDHPITGAVAGQNFATGIAGQIQRSRPASLFACGGETAHAILRKLDIRALNLLGEVLPGLPVSRSLNGNLTLLTKSGGFGGPDTLARLADKFVKS</sequence>
<evidence type="ECO:0000256" key="2">
    <source>
        <dbReference type="ARBA" id="ARBA00022679"/>
    </source>
</evidence>
<keyword evidence="5" id="KW-0067">ATP-binding</keyword>
<accession>A0A2K9ERB9</accession>
<evidence type="ECO:0008006" key="11">
    <source>
        <dbReference type="Google" id="ProtNLM"/>
    </source>
</evidence>
<name>A0A2K9ERB9_9RHOB</name>
<feature type="domain" description="Four-carbon acid sugar kinase nucleotide binding" evidence="8">
    <location>
        <begin position="262"/>
        <end position="332"/>
    </location>
</feature>
<dbReference type="KEGG" id="paro:CUV01_07860"/>
<evidence type="ECO:0000256" key="4">
    <source>
        <dbReference type="ARBA" id="ARBA00022777"/>
    </source>
</evidence>
<dbReference type="Pfam" id="PF17042">
    <property type="entry name" value="NBD_C"/>
    <property type="match status" value="1"/>
</dbReference>
<keyword evidence="6" id="KW-0119">Carbohydrate metabolism</keyword>
<dbReference type="Pfam" id="PF07005">
    <property type="entry name" value="SBD_N"/>
    <property type="match status" value="1"/>
</dbReference>
<dbReference type="Proteomes" id="UP000233742">
    <property type="component" value="Chromosome"/>
</dbReference>
<protein>
    <recommendedName>
        <fullName evidence="11">Four-carbon acid sugar kinase family protein</fullName>
    </recommendedName>
</protein>
<dbReference type="EMBL" id="CP025408">
    <property type="protein sequence ID" value="AUH33316.1"/>
    <property type="molecule type" value="Genomic_DNA"/>
</dbReference>
<dbReference type="GO" id="GO:0016301">
    <property type="term" value="F:kinase activity"/>
    <property type="evidence" value="ECO:0007669"/>
    <property type="project" value="UniProtKB-KW"/>
</dbReference>
<reference evidence="9 10" key="1">
    <citation type="submission" date="2017-12" db="EMBL/GenBank/DDBJ databases">
        <authorList>
            <person name="Hurst M.R.H."/>
        </authorList>
    </citation>
    <scope>NUCLEOTIDE SEQUENCE [LARGE SCALE GENOMIC DNA]</scope>
    <source>
        <strain evidence="9 10">BM15</strain>
    </source>
</reference>
<keyword evidence="3" id="KW-0547">Nucleotide-binding</keyword>
<evidence type="ECO:0000313" key="10">
    <source>
        <dbReference type="Proteomes" id="UP000233742"/>
    </source>
</evidence>
<dbReference type="OrthoDB" id="9778478at2"/>
<keyword evidence="4" id="KW-0418">Kinase</keyword>
<evidence type="ECO:0000256" key="3">
    <source>
        <dbReference type="ARBA" id="ARBA00022741"/>
    </source>
</evidence>
<dbReference type="InterPro" id="IPR031475">
    <property type="entry name" value="NBD_C"/>
</dbReference>
<comment type="similarity">
    <text evidence="1">Belongs to the four-carbon acid sugar kinase family.</text>
</comment>
<dbReference type="RefSeq" id="WP_101459986.1">
    <property type="nucleotide sequence ID" value="NZ_CP025408.1"/>
</dbReference>
<evidence type="ECO:0000256" key="5">
    <source>
        <dbReference type="ARBA" id="ARBA00022840"/>
    </source>
</evidence>
<proteinExistence type="inferred from homology"/>
<dbReference type="InterPro" id="IPR010737">
    <property type="entry name" value="4-carb_acid_sugar_kinase_N"/>
</dbReference>
<dbReference type="AlphaFoldDB" id="A0A2K9ERB9"/>
<dbReference type="SUPFAM" id="SSF142764">
    <property type="entry name" value="YgbK-like"/>
    <property type="match status" value="1"/>
</dbReference>
<dbReference type="InterPro" id="IPR042213">
    <property type="entry name" value="NBD_C_sf"/>
</dbReference>
<evidence type="ECO:0000313" key="9">
    <source>
        <dbReference type="EMBL" id="AUH33316.1"/>
    </source>
</evidence>